<dbReference type="EMBL" id="JH611156">
    <property type="protein sequence ID" value="EJP71583.1"/>
    <property type="molecule type" value="Genomic_DNA"/>
</dbReference>
<dbReference type="InterPro" id="IPR036942">
    <property type="entry name" value="Beta-barrel_TonB_sf"/>
</dbReference>
<evidence type="ECO:0000256" key="5">
    <source>
        <dbReference type="ARBA" id="ARBA00023077"/>
    </source>
</evidence>
<dbReference type="SUPFAM" id="SSF56935">
    <property type="entry name" value="Porins"/>
    <property type="match status" value="1"/>
</dbReference>
<dbReference type="Pfam" id="PF07715">
    <property type="entry name" value="Plug"/>
    <property type="match status" value="1"/>
</dbReference>
<dbReference type="InterPro" id="IPR037066">
    <property type="entry name" value="Plug_dom_sf"/>
</dbReference>
<evidence type="ECO:0000259" key="12">
    <source>
        <dbReference type="Pfam" id="PF07715"/>
    </source>
</evidence>
<evidence type="ECO:0000256" key="4">
    <source>
        <dbReference type="ARBA" id="ARBA00022692"/>
    </source>
</evidence>
<dbReference type="GO" id="GO:0009279">
    <property type="term" value="C:cell outer membrane"/>
    <property type="evidence" value="ECO:0007669"/>
    <property type="project" value="UniProtKB-SubCell"/>
</dbReference>
<evidence type="ECO:0000256" key="9">
    <source>
        <dbReference type="RuleBase" id="RU003357"/>
    </source>
</evidence>
<keyword evidence="3 8" id="KW-1134">Transmembrane beta strand</keyword>
<evidence type="ECO:0000256" key="2">
    <source>
        <dbReference type="ARBA" id="ARBA00022448"/>
    </source>
</evidence>
<dbReference type="Gene3D" id="2.40.170.20">
    <property type="entry name" value="TonB-dependent receptor, beta-barrel domain"/>
    <property type="match status" value="1"/>
</dbReference>
<feature type="domain" description="TonB-dependent receptor plug" evidence="12">
    <location>
        <begin position="48"/>
        <end position="165"/>
    </location>
</feature>
<dbReference type="Gene3D" id="2.170.130.10">
    <property type="entry name" value="TonB-dependent receptor, plug domain"/>
    <property type="match status" value="1"/>
</dbReference>
<evidence type="ECO:0000256" key="3">
    <source>
        <dbReference type="ARBA" id="ARBA00022452"/>
    </source>
</evidence>
<dbReference type="InterPro" id="IPR000531">
    <property type="entry name" value="Beta-barrel_TonB"/>
</dbReference>
<keyword evidence="10" id="KW-1133">Transmembrane helix</keyword>
<dbReference type="HOGENOM" id="CLU_010745_0_1_6"/>
<dbReference type="AlphaFoldDB" id="J5K6I7"/>
<name>J5K6I7_9GAMM</name>
<sequence>MKNSKNLLVRYLSIFLIFGSINIIAQDNDEAIEEVVVTGSYIKGSPTDGASPVEIISRDTIDALSASTVADITANLSINSGSENNVDSFTSGATQGTGNVNLRGLGLTSTLVLLDGKRHTLAGINANDGSVFVNTNIIPVNAIERVEVLKEGAASVYGSDAVAGVVNYIFRRDFEGIEVDVSTQETDLGGQTDDKVSVIFGTPLGNGNLVVAVSSLDRSPLLGTEFNPSLVPLGISGFGTSFLAFGGGTVESGPYAGTYSFLENIPDPNCIANKGILLPQASGQRCGFFFGDRFNLVNDEDHLNTYTSFKTELSTGATFSIDYLNSSIDVNDNFQSPSYPALSYASTANLVMPGTGGSPFSFPVMYIGRALGSAFDSPPAPRYLESQRLSLGLSKTLDNGFDMDVSYTYSSEDNSGIQPDTSTSRFGNAIKGTGGAPGMWNLFVPTANSQELIDYISTAQETYIDISLSVMDVVLSGTINDIEVATGLQWRKEKHDVKRNDDSITGFDSNGSLSVLPDLIFLGGGVESSDSRSAFAIFAEAAKQATDKVELRGAIRYESLRSDSTINPKVSMRIQANDNLVLRASVSTSFREPSLYQLNQSSVGLQGIQDFDTSGSPVGNPSFIRITQAHDANLMPEESKNMNLGAVWTPNDQTSVKFDYWSVDYRDVITIESAQGKVIADPNGPDVLRLVDGTLIGVTTRYKNVGKVNADGYDIEASYIFNTGLGNVVLGMNRAHFLSYEIPASGGGMKDVVGLFNHDNFARSLPETKTVLSASLISGNHTVGAFYRMISDYETTNPPNALGVANGLGQEIDEFNVLDLKYSYNFDMDDSSLRLSLGVKNATDEEVPMFYDASNFSYDTRQHDPRGKMVYVGLKYSM</sequence>
<proteinExistence type="inferred from homology"/>
<keyword evidence="6 8" id="KW-0472">Membrane</keyword>
<comment type="subcellular location">
    <subcellularLocation>
        <location evidence="1 8">Cell outer membrane</location>
        <topology evidence="1 8">Multi-pass membrane protein</topology>
    </subcellularLocation>
</comment>
<reference evidence="13 14" key="1">
    <citation type="journal article" date="2012" name="ISME J.">
        <title>Genomic insights to SAR86, an abundant and uncultivated marine bacterial lineage.</title>
        <authorList>
            <person name="Dupont C.L."/>
            <person name="Rusch D.B."/>
            <person name="Yooseph S."/>
            <person name="Lombardo M.J."/>
            <person name="Richter R.A."/>
            <person name="Valas R."/>
            <person name="Novotny M."/>
            <person name="Yee-Greenbaum J."/>
            <person name="Selengut J.D."/>
            <person name="Haft D.H."/>
            <person name="Halpern A.L."/>
            <person name="Lasken R.S."/>
            <person name="Nealson K."/>
            <person name="Friedman R."/>
            <person name="Venter J.C."/>
        </authorList>
    </citation>
    <scope>NUCLEOTIDE SEQUENCE [LARGE SCALE GENOMIC DNA]</scope>
</reference>
<accession>J5K6I7</accession>
<dbReference type="Proteomes" id="UP000010305">
    <property type="component" value="Unassembled WGS sequence"/>
</dbReference>
<evidence type="ECO:0000256" key="6">
    <source>
        <dbReference type="ARBA" id="ARBA00023136"/>
    </source>
</evidence>
<evidence type="ECO:0000256" key="7">
    <source>
        <dbReference type="ARBA" id="ARBA00023237"/>
    </source>
</evidence>
<evidence type="ECO:0000313" key="13">
    <source>
        <dbReference type="EMBL" id="EJP71583.1"/>
    </source>
</evidence>
<evidence type="ECO:0000256" key="8">
    <source>
        <dbReference type="PROSITE-ProRule" id="PRU01360"/>
    </source>
</evidence>
<protein>
    <submittedName>
        <fullName evidence="13">Putative TonB-dependent receptor</fullName>
    </submittedName>
</protein>
<organism evidence="13 14">
    <name type="scientific">SAR86 cluster bacterium SAR86A</name>
    <dbReference type="NCBI Taxonomy" id="1123866"/>
    <lineage>
        <taxon>Bacteria</taxon>
        <taxon>Pseudomonadati</taxon>
        <taxon>Pseudomonadota</taxon>
        <taxon>Gammaproteobacteria</taxon>
        <taxon>SAR86 cluster</taxon>
    </lineage>
</organism>
<keyword evidence="5 9" id="KW-0798">TonB box</keyword>
<keyword evidence="4 8" id="KW-0812">Transmembrane</keyword>
<feature type="transmembrane region" description="Helical" evidence="10">
    <location>
        <begin position="7"/>
        <end position="25"/>
    </location>
</feature>
<keyword evidence="13" id="KW-0675">Receptor</keyword>
<evidence type="ECO:0000313" key="14">
    <source>
        <dbReference type="Proteomes" id="UP000010305"/>
    </source>
</evidence>
<dbReference type="InterPro" id="IPR012910">
    <property type="entry name" value="Plug_dom"/>
</dbReference>
<dbReference type="Pfam" id="PF00593">
    <property type="entry name" value="TonB_dep_Rec_b-barrel"/>
    <property type="match status" value="1"/>
</dbReference>
<dbReference type="InterPro" id="IPR039426">
    <property type="entry name" value="TonB-dep_rcpt-like"/>
</dbReference>
<gene>
    <name evidence="13" type="ORF">NT01SARS_0052</name>
</gene>
<dbReference type="PANTHER" id="PTHR47234:SF2">
    <property type="entry name" value="TONB-DEPENDENT RECEPTOR"/>
    <property type="match status" value="1"/>
</dbReference>
<dbReference type="PROSITE" id="PS52016">
    <property type="entry name" value="TONB_DEPENDENT_REC_3"/>
    <property type="match status" value="1"/>
</dbReference>
<dbReference type="PANTHER" id="PTHR47234">
    <property type="match status" value="1"/>
</dbReference>
<evidence type="ECO:0000256" key="1">
    <source>
        <dbReference type="ARBA" id="ARBA00004571"/>
    </source>
</evidence>
<comment type="similarity">
    <text evidence="8 9">Belongs to the TonB-dependent receptor family.</text>
</comment>
<feature type="domain" description="TonB-dependent receptor-like beta-barrel" evidence="11">
    <location>
        <begin position="358"/>
        <end position="841"/>
    </location>
</feature>
<evidence type="ECO:0000256" key="10">
    <source>
        <dbReference type="SAM" id="Phobius"/>
    </source>
</evidence>
<keyword evidence="2 8" id="KW-0813">Transport</keyword>
<evidence type="ECO:0000259" key="11">
    <source>
        <dbReference type="Pfam" id="PF00593"/>
    </source>
</evidence>
<dbReference type="STRING" id="1123866.NT01SARS_0052"/>
<keyword evidence="7 8" id="KW-0998">Cell outer membrane</keyword>